<dbReference type="AlphaFoldDB" id="A0A5C1NFG1"/>
<dbReference type="InterPro" id="IPR035251">
    <property type="entry name" value="ShlB_POTRA"/>
</dbReference>
<sequence length="594" mass="65728">MSLIITFKPSPCRWKLAGFLLGSLLTGLLSSPGVSAQERLNDELLRLRQNDEVLRQQQREEALRERLEERPDVRLNVPLEALERFPDQESPCFVIRELHVQGEAIERFGWLRDAALGDSEEDSPLGRCLGTQGINLVLKRTQNALIDRGFVTSRVLVEPQDLNDGTLILTLVPGRIAHVRWADPNPKWASWRNALPARPGDILNLRDIEQALENFQHLPSVDVDIQIAPGGEPGESDLVIAYQQKRPLRASASLDNSGTDATGRYLAGVTLSYDNPLGLNDLAYISLSKDAGGGYPGPRGNKSRLAHYSIPWGYWRLRLDASDYAYHQSIAGPSETNEYSGTSRDLSATLSRTVYRDASRKTTVSAGAFQRQSRNFFEDGEIEVQRRVVGGWEAGIDHREFIGNSLLNIQLNYQRGTGAFGSLPAPEEVETDFGADADIKGTSHFELITSTTDLSVPFLLGEQSLRYLGQLRLQHNLTPLTPLEQFSIGSRYSVRGFTDNTLTAERGWLVRNELEADVGRSGQSLYVGLDYGQVDGPSTKWLLGKRLAGTALGVRGSLGNSRFQYDASIAAPLLKPDGFQTDDYDLALSLYVTL</sequence>
<keyword evidence="2" id="KW-0812">Transmembrane</keyword>
<keyword evidence="1" id="KW-1134">Transmembrane beta strand</keyword>
<dbReference type="KEGG" id="hbh:E4T21_10650"/>
<dbReference type="Pfam" id="PF17287">
    <property type="entry name" value="POTRA_3"/>
    <property type="match status" value="1"/>
</dbReference>
<evidence type="ECO:0000313" key="9">
    <source>
        <dbReference type="Proteomes" id="UP000324285"/>
    </source>
</evidence>
<dbReference type="InterPro" id="IPR005565">
    <property type="entry name" value="Hemolysn_activator_HlyB_C"/>
</dbReference>
<evidence type="ECO:0000259" key="5">
    <source>
        <dbReference type="Pfam" id="PF03865"/>
    </source>
</evidence>
<keyword evidence="4" id="KW-0175">Coiled coil</keyword>
<dbReference type="GO" id="GO:0008320">
    <property type="term" value="F:protein transmembrane transporter activity"/>
    <property type="evidence" value="ECO:0007669"/>
    <property type="project" value="TreeGrafter"/>
</dbReference>
<feature type="domain" description="Polypeptide-transport-associated ShlB-type" evidence="6">
    <location>
        <begin position="124"/>
        <end position="174"/>
    </location>
</feature>
<dbReference type="InterPro" id="IPR051544">
    <property type="entry name" value="TPS_OM_transporter"/>
</dbReference>
<feature type="coiled-coil region" evidence="4">
    <location>
        <begin position="37"/>
        <end position="70"/>
    </location>
</feature>
<dbReference type="PANTHER" id="PTHR34597">
    <property type="entry name" value="SLR1661 PROTEIN"/>
    <property type="match status" value="1"/>
</dbReference>
<evidence type="ECO:0000256" key="4">
    <source>
        <dbReference type="SAM" id="Coils"/>
    </source>
</evidence>
<dbReference type="GO" id="GO:0046819">
    <property type="term" value="P:protein secretion by the type V secretion system"/>
    <property type="evidence" value="ECO:0007669"/>
    <property type="project" value="TreeGrafter"/>
</dbReference>
<keyword evidence="1" id="KW-0472">Membrane</keyword>
<dbReference type="RefSeq" id="WP_149284974.1">
    <property type="nucleotide sequence ID" value="NZ_CP038437.2"/>
</dbReference>
<name>A0A5C1NFG1_9GAMM</name>
<evidence type="ECO:0000256" key="2">
    <source>
        <dbReference type="ARBA" id="ARBA00022692"/>
    </source>
</evidence>
<keyword evidence="3" id="KW-0998">Cell outer membrane</keyword>
<dbReference type="InterPro" id="IPR027282">
    <property type="entry name" value="TPS"/>
</dbReference>
<organism evidence="8 9">
    <name type="scientific">Halomonas binhaiensis</name>
    <dbReference type="NCBI Taxonomy" id="2562282"/>
    <lineage>
        <taxon>Bacteria</taxon>
        <taxon>Pseudomonadati</taxon>
        <taxon>Pseudomonadota</taxon>
        <taxon>Gammaproteobacteria</taxon>
        <taxon>Oceanospirillales</taxon>
        <taxon>Halomonadaceae</taxon>
        <taxon>Halomonas</taxon>
    </lineage>
</organism>
<dbReference type="Gene3D" id="3.10.20.310">
    <property type="entry name" value="membrane protein fhac"/>
    <property type="match status" value="1"/>
</dbReference>
<gene>
    <name evidence="8" type="ORF">E4T21_10650</name>
</gene>
<protein>
    <submittedName>
        <fullName evidence="8">ShlB/FhaC/HecB family hemolysin secretion/activation protein</fullName>
    </submittedName>
</protein>
<reference evidence="8" key="1">
    <citation type="submission" date="2021-02" db="EMBL/GenBank/DDBJ databases">
        <title>Strain Y2R2, a novel species of the genus Halomonas.</title>
        <authorList>
            <person name="Huang H."/>
        </authorList>
    </citation>
    <scope>NUCLEOTIDE SEQUENCE</scope>
    <source>
        <strain evidence="8">Y2R2</strain>
    </source>
</reference>
<dbReference type="GO" id="GO:0098046">
    <property type="term" value="C:type V protein secretion system complex"/>
    <property type="evidence" value="ECO:0007669"/>
    <property type="project" value="TreeGrafter"/>
</dbReference>
<evidence type="ECO:0000259" key="6">
    <source>
        <dbReference type="Pfam" id="PF08479"/>
    </source>
</evidence>
<dbReference type="Proteomes" id="UP000324285">
    <property type="component" value="Chromosome"/>
</dbReference>
<dbReference type="OrthoDB" id="290122at2"/>
<evidence type="ECO:0000256" key="3">
    <source>
        <dbReference type="ARBA" id="ARBA00023237"/>
    </source>
</evidence>
<dbReference type="Gene3D" id="2.40.160.50">
    <property type="entry name" value="membrane protein fhac: a member of the omp85/tpsb transporter family"/>
    <property type="match status" value="1"/>
</dbReference>
<feature type="domain" description="Haemolysin activator HlyB C-terminal" evidence="5">
    <location>
        <begin position="234"/>
        <end position="556"/>
    </location>
</feature>
<keyword evidence="9" id="KW-1185">Reference proteome</keyword>
<proteinExistence type="predicted"/>
<dbReference type="InterPro" id="IPR013686">
    <property type="entry name" value="Polypept-transport_assoc_ShlB"/>
</dbReference>
<dbReference type="Pfam" id="PF08479">
    <property type="entry name" value="POTRA_2"/>
    <property type="match status" value="1"/>
</dbReference>
<dbReference type="EMBL" id="CP038437">
    <property type="protein sequence ID" value="QEM81964.1"/>
    <property type="molecule type" value="Genomic_DNA"/>
</dbReference>
<accession>A0A5C1NFG1</accession>
<dbReference type="PIRSF" id="PIRSF029745">
    <property type="entry name" value="FhaC"/>
    <property type="match status" value="1"/>
</dbReference>
<evidence type="ECO:0000259" key="7">
    <source>
        <dbReference type="Pfam" id="PF17287"/>
    </source>
</evidence>
<evidence type="ECO:0000256" key="1">
    <source>
        <dbReference type="ARBA" id="ARBA00022452"/>
    </source>
</evidence>
<dbReference type="PANTHER" id="PTHR34597:SF3">
    <property type="entry name" value="OUTER MEMBRANE TRANSPORTER CDIB"/>
    <property type="match status" value="1"/>
</dbReference>
<feature type="domain" description="ShlB POTRA" evidence="7">
    <location>
        <begin position="175"/>
        <end position="229"/>
    </location>
</feature>
<dbReference type="Pfam" id="PF03865">
    <property type="entry name" value="ShlB"/>
    <property type="match status" value="1"/>
</dbReference>
<evidence type="ECO:0000313" key="8">
    <source>
        <dbReference type="EMBL" id="QEM81964.1"/>
    </source>
</evidence>